<dbReference type="Proteomes" id="UP001732700">
    <property type="component" value="Chromosome 6A"/>
</dbReference>
<dbReference type="EnsemblPlants" id="AVESA.00010b.r2.6AG1070760.1">
    <property type="protein sequence ID" value="AVESA.00010b.r2.6AG1070760.1.CDS"/>
    <property type="gene ID" value="AVESA.00010b.r2.6AG1070760"/>
</dbReference>
<accession>A0ACD5YUS1</accession>
<sequence length="296" mass="32895">MSPTNYSSPSSRPRRQLHPPSAPVPRAPSPCAPPPSPPSPRAQASAATARQAEDRAEQMEAARDDSRFGCGEVACDLHKMEKDLNGTFCLDIHNCNEATIHPANALLIQALQLCSDSTASVQPVLWDHMLHCWASKLEEDAETVFRGEKGRKHIFLLNNISDVSRLMRRPGAAFASRELMGKLVSLIQTYKKSFLAESWVPLNDTLHSNMDEFTAGFVAACDYQRAWKVKAELRYDLREEIVDLIVPPYEAAVQLQANRGRGSVSGVLRAIAAKKKKQKKYTGEDLKREIRALFEG</sequence>
<evidence type="ECO:0000313" key="1">
    <source>
        <dbReference type="EnsemblPlants" id="AVESA.00010b.r2.6AG1070760.1.CDS"/>
    </source>
</evidence>
<reference evidence="1" key="2">
    <citation type="submission" date="2025-09" db="UniProtKB">
        <authorList>
            <consortium name="EnsemblPlants"/>
        </authorList>
    </citation>
    <scope>IDENTIFICATION</scope>
</reference>
<protein>
    <submittedName>
        <fullName evidence="1">Uncharacterized protein</fullName>
    </submittedName>
</protein>
<reference evidence="1" key="1">
    <citation type="submission" date="2021-05" db="EMBL/GenBank/DDBJ databases">
        <authorList>
            <person name="Scholz U."/>
            <person name="Mascher M."/>
            <person name="Fiebig A."/>
        </authorList>
    </citation>
    <scope>NUCLEOTIDE SEQUENCE [LARGE SCALE GENOMIC DNA]</scope>
</reference>
<proteinExistence type="predicted"/>
<evidence type="ECO:0000313" key="2">
    <source>
        <dbReference type="Proteomes" id="UP001732700"/>
    </source>
</evidence>
<name>A0ACD5YUS1_AVESA</name>
<organism evidence="1 2">
    <name type="scientific">Avena sativa</name>
    <name type="common">Oat</name>
    <dbReference type="NCBI Taxonomy" id="4498"/>
    <lineage>
        <taxon>Eukaryota</taxon>
        <taxon>Viridiplantae</taxon>
        <taxon>Streptophyta</taxon>
        <taxon>Embryophyta</taxon>
        <taxon>Tracheophyta</taxon>
        <taxon>Spermatophyta</taxon>
        <taxon>Magnoliopsida</taxon>
        <taxon>Liliopsida</taxon>
        <taxon>Poales</taxon>
        <taxon>Poaceae</taxon>
        <taxon>BOP clade</taxon>
        <taxon>Pooideae</taxon>
        <taxon>Poodae</taxon>
        <taxon>Poeae</taxon>
        <taxon>Poeae Chloroplast Group 1 (Aveneae type)</taxon>
        <taxon>Aveninae</taxon>
        <taxon>Avena</taxon>
    </lineage>
</organism>
<keyword evidence="2" id="KW-1185">Reference proteome</keyword>